<gene>
    <name evidence="3" type="ORF">FBZ93_11327</name>
</gene>
<dbReference type="InterPro" id="IPR038696">
    <property type="entry name" value="IalB_sf"/>
</dbReference>
<dbReference type="RefSeq" id="WP_167529269.1">
    <property type="nucleotide sequence ID" value="NZ_VITY01000013.1"/>
</dbReference>
<feature type="chain" id="PRO_5022197710" evidence="2">
    <location>
        <begin position="24"/>
        <end position="192"/>
    </location>
</feature>
<dbReference type="Proteomes" id="UP000321304">
    <property type="component" value="Unassembled WGS sequence"/>
</dbReference>
<keyword evidence="2" id="KW-0732">Signal</keyword>
<feature type="region of interest" description="Disordered" evidence="1">
    <location>
        <begin position="167"/>
        <end position="192"/>
    </location>
</feature>
<dbReference type="Pfam" id="PF06776">
    <property type="entry name" value="IalB"/>
    <property type="match status" value="1"/>
</dbReference>
<feature type="signal peptide" evidence="2">
    <location>
        <begin position="1"/>
        <end position="23"/>
    </location>
</feature>
<sequence>MRRMVLCCCAGMALAWLVGGAAAGEQAGLIYLPWAKFCIGNACFIGRDGRLKIENIDCGRVVSAALIARAGDPRKTLRVTLPTRVKVERGVRIILDQGQAIERPYTSCFASGCIADYDAGPELVDQLKQGHTLGLEAIDKANSPISLIVPLAGFADAYDGPAQETKVIELSKEESERAKRAEEERKSRCGAQ</sequence>
<evidence type="ECO:0000313" key="4">
    <source>
        <dbReference type="Proteomes" id="UP000321304"/>
    </source>
</evidence>
<evidence type="ECO:0000256" key="2">
    <source>
        <dbReference type="SAM" id="SignalP"/>
    </source>
</evidence>
<proteinExistence type="predicted"/>
<organism evidence="3 4">
    <name type="scientific">Bradyrhizobium macuxiense</name>
    <dbReference type="NCBI Taxonomy" id="1755647"/>
    <lineage>
        <taxon>Bacteria</taxon>
        <taxon>Pseudomonadati</taxon>
        <taxon>Pseudomonadota</taxon>
        <taxon>Alphaproteobacteria</taxon>
        <taxon>Hyphomicrobiales</taxon>
        <taxon>Nitrobacteraceae</taxon>
        <taxon>Bradyrhizobium</taxon>
    </lineage>
</organism>
<reference evidence="3 4" key="1">
    <citation type="submission" date="2019-06" db="EMBL/GenBank/DDBJ databases">
        <title>Genomic Encyclopedia of Type Strains, Phase IV (KMG-V): Genome sequencing to study the core and pangenomes of soil and plant-associated prokaryotes.</title>
        <authorList>
            <person name="Whitman W."/>
        </authorList>
    </citation>
    <scope>NUCLEOTIDE SEQUENCE [LARGE SCALE GENOMIC DNA]</scope>
    <source>
        <strain evidence="3 4">BR 10355</strain>
    </source>
</reference>
<accession>A0A560L7B2</accession>
<comment type="caution">
    <text evidence="3">The sequence shown here is derived from an EMBL/GenBank/DDBJ whole genome shotgun (WGS) entry which is preliminary data.</text>
</comment>
<dbReference type="AlphaFoldDB" id="A0A560L7B2"/>
<keyword evidence="4" id="KW-1185">Reference proteome</keyword>
<name>A0A560L7B2_9BRAD</name>
<dbReference type="Gene3D" id="2.60.40.1880">
    <property type="entry name" value="Invasion associated locus B (IalB) protein"/>
    <property type="match status" value="1"/>
</dbReference>
<protein>
    <submittedName>
        <fullName evidence="3">Invasion protein IalB</fullName>
    </submittedName>
</protein>
<dbReference type="EMBL" id="VITY01000013">
    <property type="protein sequence ID" value="TWB91159.1"/>
    <property type="molecule type" value="Genomic_DNA"/>
</dbReference>
<evidence type="ECO:0000256" key="1">
    <source>
        <dbReference type="SAM" id="MobiDB-lite"/>
    </source>
</evidence>
<evidence type="ECO:0000313" key="3">
    <source>
        <dbReference type="EMBL" id="TWB91159.1"/>
    </source>
</evidence>
<dbReference type="InterPro" id="IPR010642">
    <property type="entry name" value="Invasion_prot_B"/>
</dbReference>